<organism evidence="3 4">
    <name type="scientific">Haloplanus rallus</name>
    <dbReference type="NCBI Taxonomy" id="1816183"/>
    <lineage>
        <taxon>Archaea</taxon>
        <taxon>Methanobacteriati</taxon>
        <taxon>Methanobacteriota</taxon>
        <taxon>Stenosarchaea group</taxon>
        <taxon>Halobacteria</taxon>
        <taxon>Halobacteriales</taxon>
        <taxon>Haloferacaceae</taxon>
        <taxon>Haloplanus</taxon>
    </lineage>
</organism>
<sequence length="508" mass="52220">MFHCRPMSRVIARLAVGVLILSAATFAVGTGAFPGASDPVGEEVSLSPSSGPNGGYAYLADGELVVDLTAANPNLEGDGVGVDAVTILDDVFVVHYGGERFARIWITHGSESVTLRADGRPIQSEANAVVLPANGSTTVGMRVDTTGTTDGLLEDLTVHARVAEPGDVDAEATGGAATSDDNRSVSSYAPSDDAREFTVTNAPAGAPVTLDTDRLVVDAIETETLTLDQLVVTGDGGSMSVDVRVLEGTERPDANTGISALGAVEVTDGGSVESATLRFSAAPAYLEARGTTADRLVVRHSDGGGWHSLDARYVGMQNGRAVFEAESPGFSTFVVGVRTPDLRIVDAGPQRSTVVPGEPSTVAVSVRNDGLAAGERNISLSIDGERIDTRAVELAPGETARVRFTVQPRSPGRYAVGVDGVDAETFVVAAPTTDAPSGATPVDEDGTERESPTQSSTLPSPTPADRTNASVSEPATLDPSSIAWLSGIVSISLVALLIRRRRGGTGGG</sequence>
<keyword evidence="4" id="KW-1185">Reference proteome</keyword>
<dbReference type="AlphaFoldDB" id="A0A6B9F0M9"/>
<dbReference type="Gene3D" id="2.60.40.10">
    <property type="entry name" value="Immunoglobulins"/>
    <property type="match status" value="1"/>
</dbReference>
<name>A0A6B9F0M9_9EURY</name>
<dbReference type="Proteomes" id="UP000428325">
    <property type="component" value="Chromosome"/>
</dbReference>
<dbReference type="Pfam" id="PF07705">
    <property type="entry name" value="CARDB"/>
    <property type="match status" value="1"/>
</dbReference>
<feature type="region of interest" description="Disordered" evidence="1">
    <location>
        <begin position="164"/>
        <end position="195"/>
    </location>
</feature>
<evidence type="ECO:0000256" key="1">
    <source>
        <dbReference type="SAM" id="MobiDB-lite"/>
    </source>
</evidence>
<dbReference type="InterPro" id="IPR009482">
    <property type="entry name" value="DUF1102"/>
</dbReference>
<dbReference type="NCBIfam" id="TIGR04213">
    <property type="entry name" value="PGF_pre_PGF"/>
    <property type="match status" value="1"/>
</dbReference>
<dbReference type="InterPro" id="IPR011635">
    <property type="entry name" value="CARDB"/>
</dbReference>
<gene>
    <name evidence="3" type="ORF">EI982_02040</name>
</gene>
<dbReference type="EMBL" id="CP034345">
    <property type="protein sequence ID" value="QGX93658.1"/>
    <property type="molecule type" value="Genomic_DNA"/>
</dbReference>
<evidence type="ECO:0000259" key="2">
    <source>
        <dbReference type="Pfam" id="PF07705"/>
    </source>
</evidence>
<dbReference type="Pfam" id="PF06510">
    <property type="entry name" value="DUF1102"/>
    <property type="match status" value="1"/>
</dbReference>
<feature type="region of interest" description="Disordered" evidence="1">
    <location>
        <begin position="429"/>
        <end position="474"/>
    </location>
</feature>
<dbReference type="InterPro" id="IPR026453">
    <property type="entry name" value="PGF_pre_PGF"/>
</dbReference>
<evidence type="ECO:0000313" key="3">
    <source>
        <dbReference type="EMBL" id="QGX93658.1"/>
    </source>
</evidence>
<dbReference type="InterPro" id="IPR013783">
    <property type="entry name" value="Ig-like_fold"/>
</dbReference>
<feature type="domain" description="CARDB" evidence="2">
    <location>
        <begin position="339"/>
        <end position="428"/>
    </location>
</feature>
<dbReference type="KEGG" id="hra:EI982_02040"/>
<reference evidence="3 4" key="1">
    <citation type="submission" date="2018-12" db="EMBL/GenBank/DDBJ databases">
        <title>Complete genome sequence of Haloplanus rallus MBLA0036.</title>
        <authorList>
            <person name="Nam Y.-d."/>
            <person name="Kang J."/>
            <person name="Chung W.-H."/>
            <person name="Park Y.S."/>
        </authorList>
    </citation>
    <scope>NUCLEOTIDE SEQUENCE [LARGE SCALE GENOMIC DNA]</scope>
    <source>
        <strain evidence="3 4">MBLA0036</strain>
    </source>
</reference>
<proteinExistence type="predicted"/>
<evidence type="ECO:0000313" key="4">
    <source>
        <dbReference type="Proteomes" id="UP000428325"/>
    </source>
</evidence>
<accession>A0A6B9F0M9</accession>
<protein>
    <submittedName>
        <fullName evidence="3">DUF1102 domain-containing protein</fullName>
    </submittedName>
</protein>